<keyword evidence="2" id="KW-0575">Peroxidase</keyword>
<evidence type="ECO:0000313" key="3">
    <source>
        <dbReference type="Proteomes" id="UP000182841"/>
    </source>
</evidence>
<name>A0A1H9S834_9ACTN</name>
<keyword evidence="3" id="KW-1185">Reference proteome</keyword>
<organism evidence="2 3">
    <name type="scientific">Streptomyces qinglanensis</name>
    <dbReference type="NCBI Taxonomy" id="943816"/>
    <lineage>
        <taxon>Bacteria</taxon>
        <taxon>Bacillati</taxon>
        <taxon>Actinomycetota</taxon>
        <taxon>Actinomycetes</taxon>
        <taxon>Kitasatosporales</taxon>
        <taxon>Streptomycetaceae</taxon>
        <taxon>Streptomyces</taxon>
    </lineage>
</organism>
<evidence type="ECO:0000259" key="1">
    <source>
        <dbReference type="Pfam" id="PF02627"/>
    </source>
</evidence>
<evidence type="ECO:0000313" key="2">
    <source>
        <dbReference type="EMBL" id="SER81121.1"/>
    </source>
</evidence>
<dbReference type="InterPro" id="IPR003779">
    <property type="entry name" value="CMD-like"/>
</dbReference>
<protein>
    <submittedName>
        <fullName evidence="2">Alkylhydroperoxidase family enzyme, contains CxxC motif</fullName>
    </submittedName>
</protein>
<dbReference type="Proteomes" id="UP000182841">
    <property type="component" value="Unassembled WGS sequence"/>
</dbReference>
<dbReference type="PANTHER" id="PTHR34846">
    <property type="entry name" value="4-CARBOXYMUCONOLACTONE DECARBOXYLASE FAMILY PROTEIN (AFU_ORTHOLOGUE AFUA_6G11590)"/>
    <property type="match status" value="1"/>
</dbReference>
<dbReference type="Pfam" id="PF02627">
    <property type="entry name" value="CMD"/>
    <property type="match status" value="1"/>
</dbReference>
<proteinExistence type="predicted"/>
<dbReference type="AlphaFoldDB" id="A0A1H9S834"/>
<reference evidence="3" key="1">
    <citation type="submission" date="2016-10" db="EMBL/GenBank/DDBJ databases">
        <authorList>
            <person name="Varghese N."/>
            <person name="Submissions S."/>
        </authorList>
    </citation>
    <scope>NUCLEOTIDE SEQUENCE [LARGE SCALE GENOMIC DNA]</scope>
    <source>
        <strain evidence="3">CGMCC 4.6825</strain>
    </source>
</reference>
<dbReference type="GO" id="GO:0051920">
    <property type="term" value="F:peroxiredoxin activity"/>
    <property type="evidence" value="ECO:0007669"/>
    <property type="project" value="InterPro"/>
</dbReference>
<keyword evidence="2" id="KW-0560">Oxidoreductase</keyword>
<feature type="domain" description="Carboxymuconolactone decarboxylase-like" evidence="1">
    <location>
        <begin position="39"/>
        <end position="105"/>
    </location>
</feature>
<gene>
    <name evidence="2" type="ORF">SAMN05421870_104341</name>
</gene>
<dbReference type="SUPFAM" id="SSF69118">
    <property type="entry name" value="AhpD-like"/>
    <property type="match status" value="1"/>
</dbReference>
<dbReference type="OrthoDB" id="657225at2"/>
<dbReference type="EMBL" id="FOGO01000004">
    <property type="protein sequence ID" value="SER81121.1"/>
    <property type="molecule type" value="Genomic_DNA"/>
</dbReference>
<dbReference type="InterPro" id="IPR029032">
    <property type="entry name" value="AhpD-like"/>
</dbReference>
<dbReference type="Gene3D" id="1.20.1290.10">
    <property type="entry name" value="AhpD-like"/>
    <property type="match status" value="1"/>
</dbReference>
<sequence>MARISLEPKRTLTLRVVDWYARRKYGKAMEPASAMGYHPKLLRTGMRFELGVMRWRELDEGLKHLAVMASAVKIGCTWCTDFGYWEASRLGLPLEKISKVPVWREHRQMFTEVECWVLEYAEVMTETPPEVTDELVQALVENLGEPALVELTMMVAVENQRSRFYSALGLVSQGFSESCAVPTAE</sequence>
<dbReference type="PANTHER" id="PTHR34846:SF10">
    <property type="entry name" value="CYTOPLASMIC PROTEIN"/>
    <property type="match status" value="1"/>
</dbReference>
<dbReference type="RefSeq" id="WP_075000117.1">
    <property type="nucleotide sequence ID" value="NZ_FOGO01000004.1"/>
</dbReference>
<accession>A0A1H9S834</accession>